<reference evidence="1" key="2">
    <citation type="journal article" date="2022" name="Elife">
        <title>Obligate sexual reproduction of a homothallic fungus closely related to the Cryptococcus pathogenic species complex.</title>
        <authorList>
            <person name="Passer A.R."/>
            <person name="Clancey S.A."/>
            <person name="Shea T."/>
            <person name="David-Palma M."/>
            <person name="Averette A.F."/>
            <person name="Boekhout T."/>
            <person name="Porcel B.M."/>
            <person name="Nowrousian M."/>
            <person name="Cuomo C.A."/>
            <person name="Sun S."/>
            <person name="Heitman J."/>
            <person name="Coelho M.A."/>
        </authorList>
    </citation>
    <scope>NUCLEOTIDE SEQUENCE</scope>
    <source>
        <strain evidence="1">CBS 7841</strain>
    </source>
</reference>
<dbReference type="SUPFAM" id="SSF51430">
    <property type="entry name" value="NAD(P)-linked oxidoreductase"/>
    <property type="match status" value="1"/>
</dbReference>
<proteinExistence type="predicted"/>
<reference evidence="1" key="3">
    <citation type="submission" date="2024-01" db="EMBL/GenBank/DDBJ databases">
        <authorList>
            <person name="Coelho M.A."/>
            <person name="David-Palma M."/>
            <person name="Shea T."/>
            <person name="Sun S."/>
            <person name="Cuomo C.A."/>
            <person name="Heitman J."/>
        </authorList>
    </citation>
    <scope>NUCLEOTIDE SEQUENCE</scope>
    <source>
        <strain evidence="1">CBS 7841</strain>
    </source>
</reference>
<dbReference type="KEGG" id="cdep:91089816"/>
<dbReference type="Proteomes" id="UP000094043">
    <property type="component" value="Chromosome 7"/>
</dbReference>
<accession>A0AAJ8JXS5</accession>
<dbReference type="EMBL" id="CP143790">
    <property type="protein sequence ID" value="WVN90371.1"/>
    <property type="molecule type" value="Genomic_DNA"/>
</dbReference>
<evidence type="ECO:0000313" key="1">
    <source>
        <dbReference type="EMBL" id="WVN90371.1"/>
    </source>
</evidence>
<organism evidence="1 2">
    <name type="scientific">Cryptococcus depauperatus CBS 7841</name>
    <dbReference type="NCBI Taxonomy" id="1295531"/>
    <lineage>
        <taxon>Eukaryota</taxon>
        <taxon>Fungi</taxon>
        <taxon>Dikarya</taxon>
        <taxon>Basidiomycota</taxon>
        <taxon>Agaricomycotina</taxon>
        <taxon>Tremellomycetes</taxon>
        <taxon>Tremellales</taxon>
        <taxon>Cryptococcaceae</taxon>
        <taxon>Cryptococcus</taxon>
    </lineage>
</organism>
<protein>
    <submittedName>
        <fullName evidence="1">Uncharacterized protein</fullName>
    </submittedName>
</protein>
<reference evidence="1" key="1">
    <citation type="submission" date="2016-06" db="EMBL/GenBank/DDBJ databases">
        <authorList>
            <person name="Cuomo C."/>
            <person name="Litvintseva A."/>
            <person name="Heitman J."/>
            <person name="Chen Y."/>
            <person name="Sun S."/>
            <person name="Springer D."/>
            <person name="Dromer F."/>
            <person name="Young S."/>
            <person name="Zeng Q."/>
            <person name="Chapman S."/>
            <person name="Gujja S."/>
            <person name="Saif S."/>
            <person name="Birren B."/>
        </authorList>
    </citation>
    <scope>NUCLEOTIDE SEQUENCE</scope>
    <source>
        <strain evidence="1">CBS 7841</strain>
    </source>
</reference>
<name>A0AAJ8JXS5_9TREE</name>
<keyword evidence="2" id="KW-1185">Reference proteome</keyword>
<dbReference type="InterPro" id="IPR036812">
    <property type="entry name" value="NAD(P)_OxRdtase_dom_sf"/>
</dbReference>
<gene>
    <name evidence="1" type="ORF">L203_105607</name>
</gene>
<dbReference type="AlphaFoldDB" id="A0AAJ8JXS5"/>
<dbReference type="RefSeq" id="XP_066071071.1">
    <property type="nucleotide sequence ID" value="XM_066214974.1"/>
</dbReference>
<dbReference type="GeneID" id="91089816"/>
<sequence>MKSLHVGMSLEARLHWPGSLTIPILGSSNAQCINENICLINIKLSVEEQKEINNFLDKFDIKGIRYPVIALNPLIK</sequence>
<evidence type="ECO:0000313" key="2">
    <source>
        <dbReference type="Proteomes" id="UP000094043"/>
    </source>
</evidence>